<evidence type="ECO:0008006" key="3">
    <source>
        <dbReference type="Google" id="ProtNLM"/>
    </source>
</evidence>
<sequence>MALPPKFKGHRLTFTDAAGPANEPLHTIEIYIDYVCPFSAKLFRTLTTSVIPHIRSRPSLAARTQIILRQQIQPWHPSSTLVHEAALAVQRVASSSSGNVGSNATEVANIFWAFSSALFASQTAFFDESVATEPRNATYRRLAQLARESVGLDEDAVFALLKVPEGGEGKNAGNGVTADVKTIVKMARLTGVHVTPTVLLDGVVVPEIGSAWTGEQWGEWLEKVIV</sequence>
<dbReference type="PANTHER" id="PTHR33875">
    <property type="entry name" value="OS09G0542200 PROTEIN"/>
    <property type="match status" value="1"/>
</dbReference>
<dbReference type="EMBL" id="JAZGSY010000015">
    <property type="protein sequence ID" value="KAL1843493.1"/>
    <property type="molecule type" value="Genomic_DNA"/>
</dbReference>
<dbReference type="InterPro" id="IPR036249">
    <property type="entry name" value="Thioredoxin-like_sf"/>
</dbReference>
<keyword evidence="2" id="KW-1185">Reference proteome</keyword>
<organism evidence="1 2">
    <name type="scientific">Humicola insolens</name>
    <name type="common">Soft-rot fungus</name>
    <dbReference type="NCBI Taxonomy" id="85995"/>
    <lineage>
        <taxon>Eukaryota</taxon>
        <taxon>Fungi</taxon>
        <taxon>Dikarya</taxon>
        <taxon>Ascomycota</taxon>
        <taxon>Pezizomycotina</taxon>
        <taxon>Sordariomycetes</taxon>
        <taxon>Sordariomycetidae</taxon>
        <taxon>Sordariales</taxon>
        <taxon>Chaetomiaceae</taxon>
        <taxon>Mycothermus</taxon>
    </lineage>
</organism>
<proteinExistence type="predicted"/>
<protein>
    <recommendedName>
        <fullName evidence="3">Thioredoxin-like fold domain-containing protein</fullName>
    </recommendedName>
</protein>
<name>A0ABR3VP99_HUMIN</name>
<evidence type="ECO:0000313" key="2">
    <source>
        <dbReference type="Proteomes" id="UP001583172"/>
    </source>
</evidence>
<dbReference type="Proteomes" id="UP001583172">
    <property type="component" value="Unassembled WGS sequence"/>
</dbReference>
<accession>A0ABR3VP99</accession>
<gene>
    <name evidence="1" type="ORF">VTJ49DRAFT_1364</name>
</gene>
<dbReference type="Gene3D" id="3.40.30.10">
    <property type="entry name" value="Glutaredoxin"/>
    <property type="match status" value="1"/>
</dbReference>
<dbReference type="PANTHER" id="PTHR33875:SF2">
    <property type="entry name" value="ACR183CP"/>
    <property type="match status" value="1"/>
</dbReference>
<evidence type="ECO:0000313" key="1">
    <source>
        <dbReference type="EMBL" id="KAL1843493.1"/>
    </source>
</evidence>
<comment type="caution">
    <text evidence="1">The sequence shown here is derived from an EMBL/GenBank/DDBJ whole genome shotgun (WGS) entry which is preliminary data.</text>
</comment>
<reference evidence="1 2" key="1">
    <citation type="journal article" date="2024" name="Commun. Biol.">
        <title>Comparative genomic analysis of thermophilic fungi reveals convergent evolutionary adaptations and gene losses.</title>
        <authorList>
            <person name="Steindorff A.S."/>
            <person name="Aguilar-Pontes M.V."/>
            <person name="Robinson A.J."/>
            <person name="Andreopoulos B."/>
            <person name="LaButti K."/>
            <person name="Kuo A."/>
            <person name="Mondo S."/>
            <person name="Riley R."/>
            <person name="Otillar R."/>
            <person name="Haridas S."/>
            <person name="Lipzen A."/>
            <person name="Grimwood J."/>
            <person name="Schmutz J."/>
            <person name="Clum A."/>
            <person name="Reid I.D."/>
            <person name="Moisan M.C."/>
            <person name="Butler G."/>
            <person name="Nguyen T.T.M."/>
            <person name="Dewar K."/>
            <person name="Conant G."/>
            <person name="Drula E."/>
            <person name="Henrissat B."/>
            <person name="Hansel C."/>
            <person name="Singer S."/>
            <person name="Hutchinson M.I."/>
            <person name="de Vries R.P."/>
            <person name="Natvig D.O."/>
            <person name="Powell A.J."/>
            <person name="Tsang A."/>
            <person name="Grigoriev I.V."/>
        </authorList>
    </citation>
    <scope>NUCLEOTIDE SEQUENCE [LARGE SCALE GENOMIC DNA]</scope>
    <source>
        <strain evidence="1 2">CBS 620.91</strain>
    </source>
</reference>
<dbReference type="SUPFAM" id="SSF52833">
    <property type="entry name" value="Thioredoxin-like"/>
    <property type="match status" value="1"/>
</dbReference>